<evidence type="ECO:0000256" key="1">
    <source>
        <dbReference type="SAM" id="MobiDB-lite"/>
    </source>
</evidence>
<evidence type="ECO:0000313" key="4">
    <source>
        <dbReference type="EMBL" id="CDW87702.1"/>
    </source>
</evidence>
<keyword evidence="3" id="KW-0732">Signal</keyword>
<proteinExistence type="predicted"/>
<dbReference type="InParanoid" id="A0A078B378"/>
<keyword evidence="2" id="KW-0812">Transmembrane</keyword>
<feature type="region of interest" description="Disordered" evidence="1">
    <location>
        <begin position="335"/>
        <end position="358"/>
    </location>
</feature>
<feature type="signal peptide" evidence="3">
    <location>
        <begin position="1"/>
        <end position="25"/>
    </location>
</feature>
<keyword evidence="5" id="KW-1185">Reference proteome</keyword>
<gene>
    <name evidence="4" type="primary">Contig762.g832</name>
    <name evidence="4" type="ORF">STYLEM_16814</name>
</gene>
<accession>A0A078B378</accession>
<feature type="transmembrane region" description="Helical" evidence="2">
    <location>
        <begin position="159"/>
        <end position="184"/>
    </location>
</feature>
<reference evidence="4 5" key="1">
    <citation type="submission" date="2014-06" db="EMBL/GenBank/DDBJ databases">
        <authorList>
            <person name="Swart Estienne"/>
        </authorList>
    </citation>
    <scope>NUCLEOTIDE SEQUENCE [LARGE SCALE GENOMIC DNA]</scope>
    <source>
        <strain evidence="4 5">130c</strain>
    </source>
</reference>
<evidence type="ECO:0000313" key="5">
    <source>
        <dbReference type="Proteomes" id="UP000039865"/>
    </source>
</evidence>
<organism evidence="4 5">
    <name type="scientific">Stylonychia lemnae</name>
    <name type="common">Ciliate</name>
    <dbReference type="NCBI Taxonomy" id="5949"/>
    <lineage>
        <taxon>Eukaryota</taxon>
        <taxon>Sar</taxon>
        <taxon>Alveolata</taxon>
        <taxon>Ciliophora</taxon>
        <taxon>Intramacronucleata</taxon>
        <taxon>Spirotrichea</taxon>
        <taxon>Stichotrichia</taxon>
        <taxon>Sporadotrichida</taxon>
        <taxon>Oxytrichidae</taxon>
        <taxon>Stylonychinae</taxon>
        <taxon>Stylonychia</taxon>
    </lineage>
</organism>
<dbReference type="AlphaFoldDB" id="A0A078B378"/>
<keyword evidence="2" id="KW-1133">Transmembrane helix</keyword>
<name>A0A078B378_STYLE</name>
<evidence type="ECO:0000256" key="3">
    <source>
        <dbReference type="SAM" id="SignalP"/>
    </source>
</evidence>
<dbReference type="Proteomes" id="UP000039865">
    <property type="component" value="Unassembled WGS sequence"/>
</dbReference>
<keyword evidence="2" id="KW-0472">Membrane</keyword>
<sequence>MQLKLNQRKISMFLIVLVFQTLIQCQQDEKDQIKSQTETRTRSLNFKSFTPTTSQQKISFRKKSQSTNGAQIQDVPVTQTVEPPLRSKRYMQQTMSYFSNSTWRVERDGTTIYLSDIEYQMLNSADLIFVKATTTKKVTTSSSSSRSSRRSKSSDISDVAPAMAGGIIGGVAFFVGFPMVLCYLQMMRKFNYKGGMPQKVCESTNCKRLKPKHEFTDSLYWKALQNGVISETPDEQIMRKLGIQMPALYVPGAQMFGVNPGMMTAGNPQMMMGMNGMNMGQVGINQVSPYGVQQNQQLYQHQASMMNQTAGYQVNSVQYPNTSIDKSHVGTIQTTPDNTFHSGLNDTSVIPMNKQLNN</sequence>
<feature type="chain" id="PRO_5001729873" evidence="3">
    <location>
        <begin position="26"/>
        <end position="358"/>
    </location>
</feature>
<dbReference type="EMBL" id="CCKQ01015854">
    <property type="protein sequence ID" value="CDW87702.1"/>
    <property type="molecule type" value="Genomic_DNA"/>
</dbReference>
<evidence type="ECO:0000256" key="2">
    <source>
        <dbReference type="SAM" id="Phobius"/>
    </source>
</evidence>
<protein>
    <submittedName>
        <fullName evidence="4">Uncharacterized protein</fullName>
    </submittedName>
</protein>